<evidence type="ECO:0000313" key="1">
    <source>
        <dbReference type="EMBL" id="KAB2106445.1"/>
    </source>
</evidence>
<comment type="caution">
    <text evidence="1">The sequence shown here is derived from an EMBL/GenBank/DDBJ whole genome shotgun (WGS) entry which is preliminary data.</text>
</comment>
<accession>A0ACB6FPT5</accession>
<reference evidence="1 2" key="1">
    <citation type="journal article" date="2019" name="bioRxiv">
        <title>Genomics, evolutionary history and diagnostics of the Alternaria alternata species group including apple and Asian pear pathotypes.</title>
        <authorList>
            <person name="Armitage A.D."/>
            <person name="Cockerton H.M."/>
            <person name="Sreenivasaprasad S."/>
            <person name="Woodhall J.W."/>
            <person name="Lane C.R."/>
            <person name="Harrison R.J."/>
            <person name="Clarkson J.P."/>
        </authorList>
    </citation>
    <scope>NUCLEOTIDE SEQUENCE [LARGE SCALE GENOMIC DNA]</scope>
    <source>
        <strain evidence="1 2">FERA 650</strain>
    </source>
</reference>
<proteinExistence type="predicted"/>
<gene>
    <name evidence="1" type="ORF">AG0111_0g4797</name>
</gene>
<dbReference type="Proteomes" id="UP000293547">
    <property type="component" value="Unassembled WGS sequence"/>
</dbReference>
<organism evidence="1 2">
    <name type="scientific">Alternaria gaisen</name>
    <dbReference type="NCBI Taxonomy" id="167740"/>
    <lineage>
        <taxon>Eukaryota</taxon>
        <taxon>Fungi</taxon>
        <taxon>Dikarya</taxon>
        <taxon>Ascomycota</taxon>
        <taxon>Pezizomycotina</taxon>
        <taxon>Dothideomycetes</taxon>
        <taxon>Pleosporomycetidae</taxon>
        <taxon>Pleosporales</taxon>
        <taxon>Pleosporineae</taxon>
        <taxon>Pleosporaceae</taxon>
        <taxon>Alternaria</taxon>
        <taxon>Alternaria sect. Alternaria</taxon>
    </lineage>
</organism>
<evidence type="ECO:0000313" key="2">
    <source>
        <dbReference type="Proteomes" id="UP000293547"/>
    </source>
</evidence>
<protein>
    <submittedName>
        <fullName evidence="1">Uncharacterized protein</fullName>
    </submittedName>
</protein>
<name>A0ACB6FPT5_9PLEO</name>
<keyword evidence="2" id="KW-1185">Reference proteome</keyword>
<dbReference type="EMBL" id="PDWZ02000004">
    <property type="protein sequence ID" value="KAB2106445.1"/>
    <property type="molecule type" value="Genomic_DNA"/>
</dbReference>
<sequence>MTSKVLQVQGKGKKKQSSNQRDTQRSKDSFTFEINDVSIPELSPTDVLVKLSVTGVCGTDMALASGKVGPTRQILGHEGVGYIVAKGEAVSASSAKTGDRVAIAWLRDICGKCAFCLQPGGEARCTAQLNSGRKIDGTFAEYAVVPERYIIKIPESMAAVEDQVIAPIVCGGVTAYKALKICGAVAGQWVAISGAGGGVGSLAVQYAKAMGYRVLAIDAGSEKGRFTLSAGAEEYVDVLATTNLSDEVMRITQNRGAKAVLVCAGVSAAYESGPRLLGPSGTMVCVGILPPGQQVPYEPLLMIDNDLRIISSSVGTREDMYEAFEFVSRGLVRPVTTQKRLEDLPELGSTLGQTIGKPVIRFKL</sequence>